<evidence type="ECO:0008006" key="10">
    <source>
        <dbReference type="Google" id="ProtNLM"/>
    </source>
</evidence>
<dbReference type="KEGG" id="cke:B5M06_15475"/>
<dbReference type="InterPro" id="IPR003660">
    <property type="entry name" value="HAMP_dom"/>
</dbReference>
<dbReference type="InterPro" id="IPR051310">
    <property type="entry name" value="MCP_chemotaxis"/>
</dbReference>
<dbReference type="EMBL" id="CP020121">
    <property type="protein sequence ID" value="AQZ99440.1"/>
    <property type="molecule type" value="Genomic_DNA"/>
</dbReference>
<dbReference type="InterPro" id="IPR024478">
    <property type="entry name" value="HlyB_4HB_MCP"/>
</dbReference>
<dbReference type="Pfam" id="PF12729">
    <property type="entry name" value="4HB_MCP_1"/>
    <property type="match status" value="1"/>
</dbReference>
<evidence type="ECO:0000256" key="5">
    <source>
        <dbReference type="SAM" id="MobiDB-lite"/>
    </source>
</evidence>
<reference evidence="8 9" key="1">
    <citation type="submission" date="2017-03" db="EMBL/GenBank/DDBJ databases">
        <title>Rapid Whole Genome Sequencing of Comamonas kerstersii Causing Continuous ambulatory Peritoneal Dialysis-Associated Peritonitis.</title>
        <authorList>
            <person name="Zheng B."/>
        </authorList>
    </citation>
    <scope>NUCLEOTIDE SEQUENCE [LARGE SCALE GENOMIC DNA]</scope>
    <source>
        <strain evidence="8 9">8943</strain>
    </source>
</reference>
<dbReference type="CDD" id="cd11386">
    <property type="entry name" value="MCP_signal"/>
    <property type="match status" value="1"/>
</dbReference>
<protein>
    <recommendedName>
        <fullName evidence="10">HAMP domain-containing protein</fullName>
    </recommendedName>
</protein>
<feature type="region of interest" description="Disordered" evidence="5">
    <location>
        <begin position="308"/>
        <end position="328"/>
    </location>
</feature>
<dbReference type="Gene3D" id="1.10.287.950">
    <property type="entry name" value="Methyl-accepting chemotaxis protein"/>
    <property type="match status" value="1"/>
</dbReference>
<dbReference type="GeneID" id="83040704"/>
<dbReference type="RefSeq" id="WP_080025309.1">
    <property type="nucleotide sequence ID" value="NZ_CP020121.1"/>
</dbReference>
<proteinExistence type="inferred from homology"/>
<feature type="domain" description="Methyl-accepting transducer" evidence="6">
    <location>
        <begin position="270"/>
        <end position="499"/>
    </location>
</feature>
<dbReference type="PANTHER" id="PTHR43531">
    <property type="entry name" value="PROTEIN ICFG"/>
    <property type="match status" value="1"/>
</dbReference>
<sequence length="542" mass="58482">MFFRHWSIGRKLAAVLASILVLFMGSSALSLYQTREQDRILNHMVGEVLLTERALANWSKNVTAGVQRAAAIAKSTDTSLVAYFDKATKDATADTARQMKIIEANLKSPHELQMLAEASKLRDAYLSLRKDIAALKNVGRMGEAEQVFTNRFEPTMQAYLDKVAELTEYQRQQLDTMAHRSAELRADSMVQLMIFSAAALALGIWLAIAVTRSITEPLQRANAAAKAMAALDLSQPAQTHYTHNETGELLQSIDQMRDALNRTMAQVLQASQSISTASAQVSSGSNDLSSRTENTAANLEESAAAIEELSTSAQQCSDSTRQAEHLSRNSLQATQLGFKKARLAQDTMQEIQQSSQKIGDIIGVIDGIAFQTNILALNAAVEAARAGEQGRGFAVVAGEVRTLAQRSAAAAKEIRQLINSNLQSVTAGNNQVQEAGAAMRDILDNVTRVQDIVSEVNAATLEQSTGATQINQSIAQLDQMTQQNAALVEESSAAAGHLYAQAEQLRKLVDAFRLAEQHLGKPSPAGTAHLADNRQEPALLGG</sequence>
<dbReference type="SMART" id="SM00304">
    <property type="entry name" value="HAMP"/>
    <property type="match status" value="1"/>
</dbReference>
<dbReference type="Pfam" id="PF00015">
    <property type="entry name" value="MCPsignal"/>
    <property type="match status" value="1"/>
</dbReference>
<dbReference type="PANTHER" id="PTHR43531:SF14">
    <property type="entry name" value="METHYL-ACCEPTING CHEMOTAXIS PROTEIN I-RELATED"/>
    <property type="match status" value="1"/>
</dbReference>
<dbReference type="SUPFAM" id="SSF58104">
    <property type="entry name" value="Methyl-accepting chemotaxis protein (MCP) signaling domain"/>
    <property type="match status" value="1"/>
</dbReference>
<dbReference type="PROSITE" id="PS50885">
    <property type="entry name" value="HAMP"/>
    <property type="match status" value="1"/>
</dbReference>
<feature type="region of interest" description="Disordered" evidence="5">
    <location>
        <begin position="519"/>
        <end position="542"/>
    </location>
</feature>
<keyword evidence="4" id="KW-0807">Transducer</keyword>
<evidence type="ECO:0000259" key="6">
    <source>
        <dbReference type="PROSITE" id="PS50111"/>
    </source>
</evidence>
<dbReference type="GO" id="GO:0007165">
    <property type="term" value="P:signal transduction"/>
    <property type="evidence" value="ECO:0007669"/>
    <property type="project" value="UniProtKB-KW"/>
</dbReference>
<name>A0A1V0BHN1_9BURK</name>
<dbReference type="CDD" id="cd19411">
    <property type="entry name" value="MCP2201-like_sensor"/>
    <property type="match status" value="1"/>
</dbReference>
<evidence type="ECO:0000259" key="7">
    <source>
        <dbReference type="PROSITE" id="PS50885"/>
    </source>
</evidence>
<comment type="subcellular location">
    <subcellularLocation>
        <location evidence="1">Membrane</location>
    </subcellularLocation>
</comment>
<dbReference type="Proteomes" id="UP000242792">
    <property type="component" value="Chromosome"/>
</dbReference>
<dbReference type="PROSITE" id="PS50111">
    <property type="entry name" value="CHEMOTAXIS_TRANSDUC_2"/>
    <property type="match status" value="1"/>
</dbReference>
<feature type="domain" description="HAMP" evidence="7">
    <location>
        <begin position="212"/>
        <end position="265"/>
    </location>
</feature>
<evidence type="ECO:0000256" key="1">
    <source>
        <dbReference type="ARBA" id="ARBA00004370"/>
    </source>
</evidence>
<dbReference type="FunFam" id="1.10.287.950:FF:000001">
    <property type="entry name" value="Methyl-accepting chemotaxis sensory transducer"/>
    <property type="match status" value="1"/>
</dbReference>
<organism evidence="8 9">
    <name type="scientific">Comamonas kerstersii</name>
    <dbReference type="NCBI Taxonomy" id="225992"/>
    <lineage>
        <taxon>Bacteria</taxon>
        <taxon>Pseudomonadati</taxon>
        <taxon>Pseudomonadota</taxon>
        <taxon>Betaproteobacteria</taxon>
        <taxon>Burkholderiales</taxon>
        <taxon>Comamonadaceae</taxon>
        <taxon>Comamonas</taxon>
    </lineage>
</organism>
<dbReference type="GO" id="GO:0005886">
    <property type="term" value="C:plasma membrane"/>
    <property type="evidence" value="ECO:0007669"/>
    <property type="project" value="TreeGrafter"/>
</dbReference>
<gene>
    <name evidence="8" type="ORF">B5M06_15475</name>
</gene>
<comment type="similarity">
    <text evidence="3">Belongs to the methyl-accepting chemotaxis (MCP) protein family.</text>
</comment>
<evidence type="ECO:0000256" key="4">
    <source>
        <dbReference type="PROSITE-ProRule" id="PRU00284"/>
    </source>
</evidence>
<evidence type="ECO:0000256" key="2">
    <source>
        <dbReference type="ARBA" id="ARBA00022481"/>
    </source>
</evidence>
<dbReference type="SMART" id="SM00283">
    <property type="entry name" value="MA"/>
    <property type="match status" value="1"/>
</dbReference>
<evidence type="ECO:0000313" key="8">
    <source>
        <dbReference type="EMBL" id="AQZ99440.1"/>
    </source>
</evidence>
<dbReference type="InterPro" id="IPR047347">
    <property type="entry name" value="YvaQ-like_sensor"/>
</dbReference>
<evidence type="ECO:0000256" key="3">
    <source>
        <dbReference type="ARBA" id="ARBA00029447"/>
    </source>
</evidence>
<dbReference type="GO" id="GO:0006935">
    <property type="term" value="P:chemotaxis"/>
    <property type="evidence" value="ECO:0007669"/>
    <property type="project" value="TreeGrafter"/>
</dbReference>
<accession>A0A1V0BHN1</accession>
<dbReference type="Pfam" id="PF00672">
    <property type="entry name" value="HAMP"/>
    <property type="match status" value="1"/>
</dbReference>
<dbReference type="OrthoDB" id="5441488at2"/>
<keyword evidence="2" id="KW-0488">Methylation</keyword>
<dbReference type="AlphaFoldDB" id="A0A1V0BHN1"/>
<dbReference type="InterPro" id="IPR004089">
    <property type="entry name" value="MCPsignal_dom"/>
</dbReference>
<evidence type="ECO:0000313" key="9">
    <source>
        <dbReference type="Proteomes" id="UP000242792"/>
    </source>
</evidence>
<dbReference type="GO" id="GO:0004888">
    <property type="term" value="F:transmembrane signaling receptor activity"/>
    <property type="evidence" value="ECO:0007669"/>
    <property type="project" value="TreeGrafter"/>
</dbReference>